<organism evidence="1">
    <name type="scientific">marine sediment metagenome</name>
    <dbReference type="NCBI Taxonomy" id="412755"/>
    <lineage>
        <taxon>unclassified sequences</taxon>
        <taxon>metagenomes</taxon>
        <taxon>ecological metagenomes</taxon>
    </lineage>
</organism>
<comment type="caution">
    <text evidence="1">The sequence shown here is derived from an EMBL/GenBank/DDBJ whole genome shotgun (WGS) entry which is preliminary data.</text>
</comment>
<proteinExistence type="predicted"/>
<sequence>RNRVRLTLAAYNAGPAAIGRMRTAAKKMGLDQNKWFRNVEIAVLKNISREPVRYVSNINMYYIQLRYAFKVTDQREALKH</sequence>
<dbReference type="InterPro" id="IPR023346">
    <property type="entry name" value="Lysozyme-like_dom_sf"/>
</dbReference>
<dbReference type="AlphaFoldDB" id="A0A0F9C6Z8"/>
<evidence type="ECO:0000313" key="1">
    <source>
        <dbReference type="EMBL" id="KKL22082.1"/>
    </source>
</evidence>
<evidence type="ECO:0008006" key="2">
    <source>
        <dbReference type="Google" id="ProtNLM"/>
    </source>
</evidence>
<protein>
    <recommendedName>
        <fullName evidence="2">Transglycosylase SLT domain-containing protein</fullName>
    </recommendedName>
</protein>
<accession>A0A0F9C6Z8</accession>
<reference evidence="1" key="1">
    <citation type="journal article" date="2015" name="Nature">
        <title>Complex archaea that bridge the gap between prokaryotes and eukaryotes.</title>
        <authorList>
            <person name="Spang A."/>
            <person name="Saw J.H."/>
            <person name="Jorgensen S.L."/>
            <person name="Zaremba-Niedzwiedzka K."/>
            <person name="Martijn J."/>
            <person name="Lind A.E."/>
            <person name="van Eijk R."/>
            <person name="Schleper C."/>
            <person name="Guy L."/>
            <person name="Ettema T.J."/>
        </authorList>
    </citation>
    <scope>NUCLEOTIDE SEQUENCE</scope>
</reference>
<dbReference type="Gene3D" id="1.10.530.10">
    <property type="match status" value="1"/>
</dbReference>
<name>A0A0F9C6Z8_9ZZZZ</name>
<dbReference type="SUPFAM" id="SSF53955">
    <property type="entry name" value="Lysozyme-like"/>
    <property type="match status" value="1"/>
</dbReference>
<dbReference type="EMBL" id="LAZR01037483">
    <property type="protein sequence ID" value="KKL22082.1"/>
    <property type="molecule type" value="Genomic_DNA"/>
</dbReference>
<gene>
    <name evidence="1" type="ORF">LCGC14_2438980</name>
</gene>
<feature type="non-terminal residue" evidence="1">
    <location>
        <position position="1"/>
    </location>
</feature>